<dbReference type="Proteomes" id="UP001285441">
    <property type="component" value="Unassembled WGS sequence"/>
</dbReference>
<dbReference type="PANTHER" id="PTHR33112:SF10">
    <property type="entry name" value="TOL"/>
    <property type="match status" value="1"/>
</dbReference>
<protein>
    <submittedName>
        <fullName evidence="2">Heterokaryon incompatibility protein-domain-containing protein</fullName>
    </submittedName>
</protein>
<gene>
    <name evidence="2" type="ORF">B0H63DRAFT_414840</name>
</gene>
<organism evidence="2 3">
    <name type="scientific">Podospora didyma</name>
    <dbReference type="NCBI Taxonomy" id="330526"/>
    <lineage>
        <taxon>Eukaryota</taxon>
        <taxon>Fungi</taxon>
        <taxon>Dikarya</taxon>
        <taxon>Ascomycota</taxon>
        <taxon>Pezizomycotina</taxon>
        <taxon>Sordariomycetes</taxon>
        <taxon>Sordariomycetidae</taxon>
        <taxon>Sordariales</taxon>
        <taxon>Podosporaceae</taxon>
        <taxon>Podospora</taxon>
    </lineage>
</organism>
<dbReference type="InterPro" id="IPR010730">
    <property type="entry name" value="HET"/>
</dbReference>
<reference evidence="2" key="1">
    <citation type="journal article" date="2023" name="Mol. Phylogenet. Evol.">
        <title>Genome-scale phylogeny and comparative genomics of the fungal order Sordariales.</title>
        <authorList>
            <person name="Hensen N."/>
            <person name="Bonometti L."/>
            <person name="Westerberg I."/>
            <person name="Brannstrom I.O."/>
            <person name="Guillou S."/>
            <person name="Cros-Aarteil S."/>
            <person name="Calhoun S."/>
            <person name="Haridas S."/>
            <person name="Kuo A."/>
            <person name="Mondo S."/>
            <person name="Pangilinan J."/>
            <person name="Riley R."/>
            <person name="LaButti K."/>
            <person name="Andreopoulos B."/>
            <person name="Lipzen A."/>
            <person name="Chen C."/>
            <person name="Yan M."/>
            <person name="Daum C."/>
            <person name="Ng V."/>
            <person name="Clum A."/>
            <person name="Steindorff A."/>
            <person name="Ohm R.A."/>
            <person name="Martin F."/>
            <person name="Silar P."/>
            <person name="Natvig D.O."/>
            <person name="Lalanne C."/>
            <person name="Gautier V."/>
            <person name="Ament-Velasquez S.L."/>
            <person name="Kruys A."/>
            <person name="Hutchinson M.I."/>
            <person name="Powell A.J."/>
            <person name="Barry K."/>
            <person name="Miller A.N."/>
            <person name="Grigoriev I.V."/>
            <person name="Debuchy R."/>
            <person name="Gladieux P."/>
            <person name="Hiltunen Thoren M."/>
            <person name="Johannesson H."/>
        </authorList>
    </citation>
    <scope>NUCLEOTIDE SEQUENCE</scope>
    <source>
        <strain evidence="2">CBS 232.78</strain>
    </source>
</reference>
<dbReference type="AlphaFoldDB" id="A0AAE0NQ91"/>
<comment type="caution">
    <text evidence="2">The sequence shown here is derived from an EMBL/GenBank/DDBJ whole genome shotgun (WGS) entry which is preliminary data.</text>
</comment>
<accession>A0AAE0NQ91</accession>
<sequence>MSLCETCRDNLQAIRIQYDADSPNLPNGTHHGGVLSFLAAVDARCYICWKAYRALSASGQGLLRRLGRELEQLGANGIVAGTNFSFMVFHKSTGLHLNIWVPFLREYALRVSDDYPSLDGWTGADGAAAALCRELEACVVDDTRTMLSSLDDVKAQQYVKQRRPSSSRTDGAEIFEIIQQWLQDCLQHHKSCNDLPNIQDWRPTRLLEIGDTDDEGRVLSCRLVDRHDALQDRQGYVTISHRWGTEHFITLTTDNLSQLKDGIPLDLIPRTFLDCMFVAKRLGVRYIWIDSLCIVQSGDGGQDWRQESVQMHFVYRNAFCNIMASWATAQDGIFYDRDLRLFDQVFTDLTVVDSSDKAARKPFTFVEQGIWSNQVWRSPLNRRAWVFQERLLSRRNLHFCQREVFWECRERACSETMPDMRYNVPSSDNWNLDFRDDEIHLKSFEPRAANANYQSSGCFTPVDMQYTLWADIVKPYSKGELTKSSDKLVALSGIAQHMVMKGNMGDDVYVAGLWLRHLAAEVLWMRVDPYYWTDWTLSKAMNSSIQRVYQAPSFSWASIHNPGHGVMPGPPLSVGIIVDVCCVDLRPQEAAHDMQKWKDQPVTEDIFGPLSAPVVELRVVGRVMPVRLVASESETESVLRLHPLGCYENEMAAQKERESSTVAMLALDHPVPKAEADAFCQKVYYCIPWQDDNVTTPAGDPNSDQLIRFRCLVVELVDAEMARFRRIGLFIKTRSVPEDVYLSSWGYERSVPCWKYDETTEAHTIYII</sequence>
<name>A0AAE0NQ91_9PEZI</name>
<evidence type="ECO:0000259" key="1">
    <source>
        <dbReference type="Pfam" id="PF06985"/>
    </source>
</evidence>
<dbReference type="PANTHER" id="PTHR33112">
    <property type="entry name" value="DOMAIN PROTEIN, PUTATIVE-RELATED"/>
    <property type="match status" value="1"/>
</dbReference>
<proteinExistence type="predicted"/>
<reference evidence="2" key="2">
    <citation type="submission" date="2023-06" db="EMBL/GenBank/DDBJ databases">
        <authorList>
            <consortium name="Lawrence Berkeley National Laboratory"/>
            <person name="Haridas S."/>
            <person name="Hensen N."/>
            <person name="Bonometti L."/>
            <person name="Westerberg I."/>
            <person name="Brannstrom I.O."/>
            <person name="Guillou S."/>
            <person name="Cros-Aarteil S."/>
            <person name="Calhoun S."/>
            <person name="Kuo A."/>
            <person name="Mondo S."/>
            <person name="Pangilinan J."/>
            <person name="Riley R."/>
            <person name="LaButti K."/>
            <person name="Andreopoulos B."/>
            <person name="Lipzen A."/>
            <person name="Chen C."/>
            <person name="Yanf M."/>
            <person name="Daum C."/>
            <person name="Ng V."/>
            <person name="Clum A."/>
            <person name="Steindorff A."/>
            <person name="Ohm R."/>
            <person name="Martin F."/>
            <person name="Silar P."/>
            <person name="Natvig D."/>
            <person name="Lalanne C."/>
            <person name="Gautier V."/>
            <person name="Ament-velasquez S.L."/>
            <person name="Kruys A."/>
            <person name="Hutchinson M.I."/>
            <person name="Powell A.J."/>
            <person name="Barry K."/>
            <person name="Miller A.N."/>
            <person name="Grigoriev I.V."/>
            <person name="Debuchy R."/>
            <person name="Gladieux P."/>
            <person name="Thoren M.H."/>
            <person name="Johannesson H."/>
        </authorList>
    </citation>
    <scope>NUCLEOTIDE SEQUENCE</scope>
    <source>
        <strain evidence="2">CBS 232.78</strain>
    </source>
</reference>
<feature type="domain" description="Heterokaryon incompatibility" evidence="1">
    <location>
        <begin position="236"/>
        <end position="389"/>
    </location>
</feature>
<evidence type="ECO:0000313" key="3">
    <source>
        <dbReference type="Proteomes" id="UP001285441"/>
    </source>
</evidence>
<dbReference type="Pfam" id="PF06985">
    <property type="entry name" value="HET"/>
    <property type="match status" value="1"/>
</dbReference>
<keyword evidence="3" id="KW-1185">Reference proteome</keyword>
<evidence type="ECO:0000313" key="2">
    <source>
        <dbReference type="EMBL" id="KAK3385727.1"/>
    </source>
</evidence>
<dbReference type="EMBL" id="JAULSW010000004">
    <property type="protein sequence ID" value="KAK3385727.1"/>
    <property type="molecule type" value="Genomic_DNA"/>
</dbReference>